<evidence type="ECO:0000256" key="1">
    <source>
        <dbReference type="SAM" id="MobiDB-lite"/>
    </source>
</evidence>
<dbReference type="EMBL" id="JAWCUI010000045">
    <property type="protein sequence ID" value="KAL1892309.1"/>
    <property type="molecule type" value="Genomic_DNA"/>
</dbReference>
<evidence type="ECO:0000313" key="2">
    <source>
        <dbReference type="EMBL" id="KAL1892309.1"/>
    </source>
</evidence>
<feature type="non-terminal residue" evidence="2">
    <location>
        <position position="115"/>
    </location>
</feature>
<dbReference type="Proteomes" id="UP001583186">
    <property type="component" value="Unassembled WGS sequence"/>
</dbReference>
<keyword evidence="3" id="KW-1185">Reference proteome</keyword>
<gene>
    <name evidence="2" type="ORF">Sste5346_007046</name>
</gene>
<feature type="region of interest" description="Disordered" evidence="1">
    <location>
        <begin position="1"/>
        <end position="68"/>
    </location>
</feature>
<evidence type="ECO:0000313" key="3">
    <source>
        <dbReference type="Proteomes" id="UP001583186"/>
    </source>
</evidence>
<sequence>MPTEPDSTGGGRSEHDDTPWITVSAKGGRRRGRQAVDRAISFHASPGPPGSGPANESVPPAASTGTALGDEATAPAYVEAEHARVVGWWRSQPSYASLVDLIERNAPGRAVINRA</sequence>
<protein>
    <submittedName>
        <fullName evidence="2">Uncharacterized protein</fullName>
    </submittedName>
</protein>
<proteinExistence type="predicted"/>
<comment type="caution">
    <text evidence="2">The sequence shown here is derived from an EMBL/GenBank/DDBJ whole genome shotgun (WGS) entry which is preliminary data.</text>
</comment>
<accession>A0ABR3YYA1</accession>
<name>A0ABR3YYA1_9PEZI</name>
<organism evidence="2 3">
    <name type="scientific">Sporothrix stenoceras</name>
    <dbReference type="NCBI Taxonomy" id="5173"/>
    <lineage>
        <taxon>Eukaryota</taxon>
        <taxon>Fungi</taxon>
        <taxon>Dikarya</taxon>
        <taxon>Ascomycota</taxon>
        <taxon>Pezizomycotina</taxon>
        <taxon>Sordariomycetes</taxon>
        <taxon>Sordariomycetidae</taxon>
        <taxon>Ophiostomatales</taxon>
        <taxon>Ophiostomataceae</taxon>
        <taxon>Sporothrix</taxon>
    </lineage>
</organism>
<reference evidence="2 3" key="1">
    <citation type="journal article" date="2024" name="IMA Fungus">
        <title>IMA Genome - F19 : A genome assembly and annotation guide to empower mycologists, including annotated draft genome sequences of Ceratocystis pirilliformis, Diaporthe australafricana, Fusarium ophioides, Paecilomyces lecythidis, and Sporothrix stenoceras.</title>
        <authorList>
            <person name="Aylward J."/>
            <person name="Wilson A.M."/>
            <person name="Visagie C.M."/>
            <person name="Spraker J."/>
            <person name="Barnes I."/>
            <person name="Buitendag C."/>
            <person name="Ceriani C."/>
            <person name="Del Mar Angel L."/>
            <person name="du Plessis D."/>
            <person name="Fuchs T."/>
            <person name="Gasser K."/>
            <person name="Kramer D."/>
            <person name="Li W."/>
            <person name="Munsamy K."/>
            <person name="Piso A."/>
            <person name="Price J.L."/>
            <person name="Sonnekus B."/>
            <person name="Thomas C."/>
            <person name="van der Nest A."/>
            <person name="van Dijk A."/>
            <person name="van Heerden A."/>
            <person name="van Vuuren N."/>
            <person name="Yilmaz N."/>
            <person name="Duong T.A."/>
            <person name="van der Merwe N.A."/>
            <person name="Wingfield M.J."/>
            <person name="Wingfield B.D."/>
        </authorList>
    </citation>
    <scope>NUCLEOTIDE SEQUENCE [LARGE SCALE GENOMIC DNA]</scope>
    <source>
        <strain evidence="2 3">CMW 5346</strain>
    </source>
</reference>